<evidence type="ECO:0000313" key="2">
    <source>
        <dbReference type="Proteomes" id="UP001143370"/>
    </source>
</evidence>
<name>A0A9W6MXQ0_9HYPH</name>
<organism evidence="1 2">
    <name type="scientific">Ancylobacter dichloromethanicus</name>
    <dbReference type="NCBI Taxonomy" id="518825"/>
    <lineage>
        <taxon>Bacteria</taxon>
        <taxon>Pseudomonadati</taxon>
        <taxon>Pseudomonadota</taxon>
        <taxon>Alphaproteobacteria</taxon>
        <taxon>Hyphomicrobiales</taxon>
        <taxon>Xanthobacteraceae</taxon>
        <taxon>Ancylobacter</taxon>
    </lineage>
</organism>
<dbReference type="EMBL" id="BSFJ01000002">
    <property type="protein sequence ID" value="GLK70271.1"/>
    <property type="molecule type" value="Genomic_DNA"/>
</dbReference>
<dbReference type="Proteomes" id="UP001143370">
    <property type="component" value="Unassembled WGS sequence"/>
</dbReference>
<evidence type="ECO:0000313" key="1">
    <source>
        <dbReference type="EMBL" id="GLK70271.1"/>
    </source>
</evidence>
<reference evidence="1" key="2">
    <citation type="submission" date="2023-01" db="EMBL/GenBank/DDBJ databases">
        <authorList>
            <person name="Sun Q."/>
            <person name="Evtushenko L."/>
        </authorList>
    </citation>
    <scope>NUCLEOTIDE SEQUENCE</scope>
    <source>
        <strain evidence="1">VKM B-2484</strain>
    </source>
</reference>
<accession>A0A9W6MXQ0</accession>
<reference evidence="1" key="1">
    <citation type="journal article" date="2014" name="Int. J. Syst. Evol. Microbiol.">
        <title>Complete genome sequence of Corynebacterium casei LMG S-19264T (=DSM 44701T), isolated from a smear-ripened cheese.</title>
        <authorList>
            <consortium name="US DOE Joint Genome Institute (JGI-PGF)"/>
            <person name="Walter F."/>
            <person name="Albersmeier A."/>
            <person name="Kalinowski J."/>
            <person name="Ruckert C."/>
        </authorList>
    </citation>
    <scope>NUCLEOTIDE SEQUENCE</scope>
    <source>
        <strain evidence="1">VKM B-2484</strain>
    </source>
</reference>
<proteinExistence type="predicted"/>
<sequence length="62" mass="6574">MAGPGARLALRVDAGRTNTLTMMQDYITDRECQDKRKTAGLQSITTRAAISFGASRGASGDL</sequence>
<comment type="caution">
    <text evidence="1">The sequence shown here is derived from an EMBL/GenBank/DDBJ whole genome shotgun (WGS) entry which is preliminary data.</text>
</comment>
<keyword evidence="2" id="KW-1185">Reference proteome</keyword>
<dbReference type="AlphaFoldDB" id="A0A9W6MXQ0"/>
<protein>
    <submittedName>
        <fullName evidence="1">Uncharacterized protein</fullName>
    </submittedName>
</protein>
<gene>
    <name evidence="1" type="ORF">GCM10017643_03860</name>
</gene>